<dbReference type="VEuPathDB" id="FungiDB:DIURU_000377"/>
<dbReference type="SUPFAM" id="SSF57701">
    <property type="entry name" value="Zn2/Cys6 DNA-binding domain"/>
    <property type="match status" value="1"/>
</dbReference>
<dbReference type="Pfam" id="PF00172">
    <property type="entry name" value="Zn_clus"/>
    <property type="match status" value="1"/>
</dbReference>
<dbReference type="OrthoDB" id="416217at2759"/>
<dbReference type="GO" id="GO:0000981">
    <property type="term" value="F:DNA-binding transcription factor activity, RNA polymerase II-specific"/>
    <property type="evidence" value="ECO:0007669"/>
    <property type="project" value="InterPro"/>
</dbReference>
<comment type="caution">
    <text evidence="3">The sequence shown here is derived from an EMBL/GenBank/DDBJ whole genome shotgun (WGS) entry which is preliminary data.</text>
</comment>
<feature type="compositionally biased region" description="Low complexity" evidence="1">
    <location>
        <begin position="142"/>
        <end position="162"/>
    </location>
</feature>
<evidence type="ECO:0000313" key="3">
    <source>
        <dbReference type="EMBL" id="KAA8907967.1"/>
    </source>
</evidence>
<dbReference type="Proteomes" id="UP000449547">
    <property type="component" value="Unassembled WGS sequence"/>
</dbReference>
<dbReference type="RefSeq" id="XP_034014899.1">
    <property type="nucleotide sequence ID" value="XM_034156568.1"/>
</dbReference>
<dbReference type="AlphaFoldDB" id="A0A642UYR8"/>
<feature type="region of interest" description="Disordered" evidence="1">
    <location>
        <begin position="109"/>
        <end position="162"/>
    </location>
</feature>
<protein>
    <recommendedName>
        <fullName evidence="2">Zn(2)-C6 fungal-type domain-containing protein</fullName>
    </recommendedName>
</protein>
<keyword evidence="4" id="KW-1185">Reference proteome</keyword>
<feature type="compositionally biased region" description="Polar residues" evidence="1">
    <location>
        <begin position="202"/>
        <end position="213"/>
    </location>
</feature>
<dbReference type="Gene3D" id="4.10.240.10">
    <property type="entry name" value="Zn(2)-C6 fungal-type DNA-binding domain"/>
    <property type="match status" value="1"/>
</dbReference>
<dbReference type="CDD" id="cd00067">
    <property type="entry name" value="GAL4"/>
    <property type="match status" value="1"/>
</dbReference>
<dbReference type="GO" id="GO:0008270">
    <property type="term" value="F:zinc ion binding"/>
    <property type="evidence" value="ECO:0007669"/>
    <property type="project" value="InterPro"/>
</dbReference>
<organism evidence="3 4">
    <name type="scientific">Diutina rugosa</name>
    <name type="common">Yeast</name>
    <name type="synonym">Candida rugosa</name>
    <dbReference type="NCBI Taxonomy" id="5481"/>
    <lineage>
        <taxon>Eukaryota</taxon>
        <taxon>Fungi</taxon>
        <taxon>Dikarya</taxon>
        <taxon>Ascomycota</taxon>
        <taxon>Saccharomycotina</taxon>
        <taxon>Pichiomycetes</taxon>
        <taxon>Debaryomycetaceae</taxon>
        <taxon>Diutina</taxon>
    </lineage>
</organism>
<feature type="compositionally biased region" description="Pro residues" evidence="1">
    <location>
        <begin position="117"/>
        <end position="134"/>
    </location>
</feature>
<proteinExistence type="predicted"/>
<name>A0A642UYR8_DIURU</name>
<evidence type="ECO:0000259" key="2">
    <source>
        <dbReference type="PROSITE" id="PS50048"/>
    </source>
</evidence>
<gene>
    <name evidence="3" type="ORF">DIURU_000377</name>
</gene>
<dbReference type="PROSITE" id="PS50048">
    <property type="entry name" value="ZN2_CY6_FUNGAL_2"/>
    <property type="match status" value="1"/>
</dbReference>
<feature type="region of interest" description="Disordered" evidence="1">
    <location>
        <begin position="1"/>
        <end position="25"/>
    </location>
</feature>
<dbReference type="PANTHER" id="PTHR47657">
    <property type="entry name" value="STEROL REGULATORY ELEMENT-BINDING PROTEIN ECM22"/>
    <property type="match status" value="1"/>
</dbReference>
<accession>A0A642UYR8</accession>
<dbReference type="InterPro" id="IPR036864">
    <property type="entry name" value="Zn2-C6_fun-type_DNA-bd_sf"/>
</dbReference>
<dbReference type="SMART" id="SM00066">
    <property type="entry name" value="GAL4"/>
    <property type="match status" value="1"/>
</dbReference>
<feature type="region of interest" description="Disordered" evidence="1">
    <location>
        <begin position="183"/>
        <end position="213"/>
    </location>
</feature>
<dbReference type="EMBL" id="SWFT01000018">
    <property type="protein sequence ID" value="KAA8907967.1"/>
    <property type="molecule type" value="Genomic_DNA"/>
</dbReference>
<dbReference type="PANTHER" id="PTHR47657:SF12">
    <property type="entry name" value="ZN(II)2CYS6 TRANSCRIPTION FACTOR (EUROFUNG)"/>
    <property type="match status" value="1"/>
</dbReference>
<dbReference type="InterPro" id="IPR001138">
    <property type="entry name" value="Zn2Cys6_DnaBD"/>
</dbReference>
<dbReference type="GeneID" id="54779030"/>
<feature type="compositionally biased region" description="Basic and acidic residues" evidence="1">
    <location>
        <begin position="63"/>
        <end position="74"/>
    </location>
</feature>
<evidence type="ECO:0000313" key="4">
    <source>
        <dbReference type="Proteomes" id="UP000449547"/>
    </source>
</evidence>
<feature type="domain" description="Zn(2)-C6 fungal-type" evidence="2">
    <location>
        <begin position="24"/>
        <end position="54"/>
    </location>
</feature>
<sequence length="230" mass="24798">MASRRRSVSGYERQRRPHSKSRMGCDNCKRRRIKCSEQFPQCIECTRHKVVCSYSRMAPEDQQRWLSKKSDDQRGSWSAAAADPDLVPQGVYSDHLAWIPVQYHFPGSPGAPSGPASAPPSSGPPLQMGPPMAPPIHHQYGSSQLPPLQLPTSSPLALPTAPSSLSEASASFYHQQGPVPFPLSSAPSLGGQGSQGLPHMVSGQSPIGQSLPGYSNVVSGYGDIDDHYRV</sequence>
<dbReference type="InterPro" id="IPR052400">
    <property type="entry name" value="Zn2-C6_fungal_TF"/>
</dbReference>
<feature type="region of interest" description="Disordered" evidence="1">
    <location>
        <begin position="63"/>
        <end position="82"/>
    </location>
</feature>
<evidence type="ECO:0000256" key="1">
    <source>
        <dbReference type="SAM" id="MobiDB-lite"/>
    </source>
</evidence>
<reference evidence="3 4" key="1">
    <citation type="submission" date="2019-07" db="EMBL/GenBank/DDBJ databases">
        <title>Genome assembly of two rare yeast pathogens: Diutina rugosa and Trichomonascus ciferrii.</title>
        <authorList>
            <person name="Mixao V."/>
            <person name="Saus E."/>
            <person name="Hansen A."/>
            <person name="Lass-Flor C."/>
            <person name="Gabaldon T."/>
        </authorList>
    </citation>
    <scope>NUCLEOTIDE SEQUENCE [LARGE SCALE GENOMIC DNA]</scope>
    <source>
        <strain evidence="3 4">CBS 613</strain>
    </source>
</reference>
<dbReference type="PROSITE" id="PS00463">
    <property type="entry name" value="ZN2_CY6_FUNGAL_1"/>
    <property type="match status" value="1"/>
</dbReference>